<gene>
    <name evidence="3" type="ORF">CAMP_LOCUS15598</name>
</gene>
<feature type="region of interest" description="Disordered" evidence="1">
    <location>
        <begin position="59"/>
        <end position="82"/>
    </location>
</feature>
<name>A0A9P1IXL5_9PELO</name>
<evidence type="ECO:0000256" key="1">
    <source>
        <dbReference type="SAM" id="MobiDB-lite"/>
    </source>
</evidence>
<keyword evidence="2" id="KW-0732">Signal</keyword>
<proteinExistence type="predicted"/>
<dbReference type="OrthoDB" id="5781848at2759"/>
<dbReference type="EMBL" id="CANHGI010000005">
    <property type="protein sequence ID" value="CAI5452961.1"/>
    <property type="molecule type" value="Genomic_DNA"/>
</dbReference>
<evidence type="ECO:0000313" key="3">
    <source>
        <dbReference type="EMBL" id="CAI5452961.1"/>
    </source>
</evidence>
<sequence>MKSAIISILILCLIQIILAIPYFADKEKRGVDDADWQSLGWAWGKRSVPMNSYYLPNRQQRSAHPVKKNPEWEDLSWTWGRK</sequence>
<comment type="caution">
    <text evidence="3">The sequence shown here is derived from an EMBL/GenBank/DDBJ whole genome shotgun (WGS) entry which is preliminary data.</text>
</comment>
<dbReference type="AlphaFoldDB" id="A0A9P1IXL5"/>
<accession>A0A9P1IXL5</accession>
<organism evidence="3 4">
    <name type="scientific">Caenorhabditis angaria</name>
    <dbReference type="NCBI Taxonomy" id="860376"/>
    <lineage>
        <taxon>Eukaryota</taxon>
        <taxon>Metazoa</taxon>
        <taxon>Ecdysozoa</taxon>
        <taxon>Nematoda</taxon>
        <taxon>Chromadorea</taxon>
        <taxon>Rhabditida</taxon>
        <taxon>Rhabditina</taxon>
        <taxon>Rhabditomorpha</taxon>
        <taxon>Rhabditoidea</taxon>
        <taxon>Rhabditidae</taxon>
        <taxon>Peloderinae</taxon>
        <taxon>Caenorhabditis</taxon>
    </lineage>
</organism>
<evidence type="ECO:0000313" key="4">
    <source>
        <dbReference type="Proteomes" id="UP001152747"/>
    </source>
</evidence>
<keyword evidence="4" id="KW-1185">Reference proteome</keyword>
<reference evidence="3" key="1">
    <citation type="submission" date="2022-11" db="EMBL/GenBank/DDBJ databases">
        <authorList>
            <person name="Kikuchi T."/>
        </authorList>
    </citation>
    <scope>NUCLEOTIDE SEQUENCE</scope>
    <source>
        <strain evidence="3">PS1010</strain>
    </source>
</reference>
<feature type="chain" id="PRO_5040427352" evidence="2">
    <location>
        <begin position="20"/>
        <end position="82"/>
    </location>
</feature>
<protein>
    <submittedName>
        <fullName evidence="3">Uncharacterized protein</fullName>
    </submittedName>
</protein>
<evidence type="ECO:0000256" key="2">
    <source>
        <dbReference type="SAM" id="SignalP"/>
    </source>
</evidence>
<feature type="signal peptide" evidence="2">
    <location>
        <begin position="1"/>
        <end position="19"/>
    </location>
</feature>
<dbReference type="Proteomes" id="UP001152747">
    <property type="component" value="Unassembled WGS sequence"/>
</dbReference>